<accession>A0A2P6QF49</accession>
<dbReference type="Gramene" id="PRQ32806">
    <property type="protein sequence ID" value="PRQ32806"/>
    <property type="gene ID" value="RchiOBHm_Chr5g0050511"/>
</dbReference>
<dbReference type="EMBL" id="PDCK01000043">
    <property type="protein sequence ID" value="PRQ32806.1"/>
    <property type="molecule type" value="Genomic_DNA"/>
</dbReference>
<gene>
    <name evidence="1" type="ORF">RchiOBHm_Chr5g0050511</name>
</gene>
<dbReference type="AlphaFoldDB" id="A0A2P6QF49"/>
<organism evidence="1 2">
    <name type="scientific">Rosa chinensis</name>
    <name type="common">China rose</name>
    <dbReference type="NCBI Taxonomy" id="74649"/>
    <lineage>
        <taxon>Eukaryota</taxon>
        <taxon>Viridiplantae</taxon>
        <taxon>Streptophyta</taxon>
        <taxon>Embryophyta</taxon>
        <taxon>Tracheophyta</taxon>
        <taxon>Spermatophyta</taxon>
        <taxon>Magnoliopsida</taxon>
        <taxon>eudicotyledons</taxon>
        <taxon>Gunneridae</taxon>
        <taxon>Pentapetalae</taxon>
        <taxon>rosids</taxon>
        <taxon>fabids</taxon>
        <taxon>Rosales</taxon>
        <taxon>Rosaceae</taxon>
        <taxon>Rosoideae</taxon>
        <taxon>Rosoideae incertae sedis</taxon>
        <taxon>Rosa</taxon>
    </lineage>
</organism>
<evidence type="ECO:0000313" key="1">
    <source>
        <dbReference type="EMBL" id="PRQ32806.1"/>
    </source>
</evidence>
<evidence type="ECO:0000313" key="2">
    <source>
        <dbReference type="Proteomes" id="UP000238479"/>
    </source>
</evidence>
<comment type="caution">
    <text evidence="1">The sequence shown here is derived from an EMBL/GenBank/DDBJ whole genome shotgun (WGS) entry which is preliminary data.</text>
</comment>
<proteinExistence type="predicted"/>
<sequence length="64" mass="7958">MPNPRSMWFWDFDVVFLFYHYLTSVLLGQEFSFRGFQKIHTRDSFFYDTWQVLRLAFPLSFHQL</sequence>
<reference evidence="1 2" key="1">
    <citation type="journal article" date="2018" name="Nat. Genet.">
        <title>The Rosa genome provides new insights in the design of modern roses.</title>
        <authorList>
            <person name="Bendahmane M."/>
        </authorList>
    </citation>
    <scope>NUCLEOTIDE SEQUENCE [LARGE SCALE GENOMIC DNA]</scope>
    <source>
        <strain evidence="2">cv. Old Blush</strain>
    </source>
</reference>
<keyword evidence="2" id="KW-1185">Reference proteome</keyword>
<name>A0A2P6QF49_ROSCH</name>
<dbReference type="Proteomes" id="UP000238479">
    <property type="component" value="Chromosome 5"/>
</dbReference>
<protein>
    <submittedName>
        <fullName evidence="1">Uncharacterized protein</fullName>
    </submittedName>
</protein>